<comment type="caution">
    <text evidence="1">The sequence shown here is derived from an EMBL/GenBank/DDBJ whole genome shotgun (WGS) entry which is preliminary data.</text>
</comment>
<dbReference type="EMBL" id="AWUE01003195">
    <property type="protein sequence ID" value="OMP13809.1"/>
    <property type="molecule type" value="Genomic_DNA"/>
</dbReference>
<organism evidence="1 2">
    <name type="scientific">Corchorus olitorius</name>
    <dbReference type="NCBI Taxonomy" id="93759"/>
    <lineage>
        <taxon>Eukaryota</taxon>
        <taxon>Viridiplantae</taxon>
        <taxon>Streptophyta</taxon>
        <taxon>Embryophyta</taxon>
        <taxon>Tracheophyta</taxon>
        <taxon>Spermatophyta</taxon>
        <taxon>Magnoliopsida</taxon>
        <taxon>eudicotyledons</taxon>
        <taxon>Gunneridae</taxon>
        <taxon>Pentapetalae</taxon>
        <taxon>rosids</taxon>
        <taxon>malvids</taxon>
        <taxon>Malvales</taxon>
        <taxon>Malvaceae</taxon>
        <taxon>Grewioideae</taxon>
        <taxon>Apeibeae</taxon>
        <taxon>Corchorus</taxon>
    </lineage>
</organism>
<dbReference type="Proteomes" id="UP000187203">
    <property type="component" value="Unassembled WGS sequence"/>
</dbReference>
<sequence>MGFLTRTQNQVLPAYYPLLFTCMKTRKADRRGIQEAALALGVRSFIREYGVQPLLRHIAYEKLTLPIAIIYTPDYESINSSAVHGAPIGSLRPNSKARRIRVVYFTERRRGYVVWGKGKRPVLNQPVAPVSSLLRPLSCKFRYYFVPSPVSSDMDSDKPIENGL</sequence>
<name>A0A1R3L3E4_9ROSI</name>
<keyword evidence="2" id="KW-1185">Reference proteome</keyword>
<evidence type="ECO:0000313" key="1">
    <source>
        <dbReference type="EMBL" id="OMP13809.1"/>
    </source>
</evidence>
<evidence type="ECO:0000313" key="2">
    <source>
        <dbReference type="Proteomes" id="UP000187203"/>
    </source>
</evidence>
<protein>
    <submittedName>
        <fullName evidence="1">Mitochondrial carrier protein</fullName>
    </submittedName>
</protein>
<dbReference type="AlphaFoldDB" id="A0A1R3L3E4"/>
<reference evidence="2" key="1">
    <citation type="submission" date="2013-09" db="EMBL/GenBank/DDBJ databases">
        <title>Corchorus olitorius genome sequencing.</title>
        <authorList>
            <person name="Alam M."/>
            <person name="Haque M.S."/>
            <person name="Islam M.S."/>
            <person name="Emdad E.M."/>
            <person name="Islam M.M."/>
            <person name="Ahmed B."/>
            <person name="Halim A."/>
            <person name="Hossen Q.M.M."/>
            <person name="Hossain M.Z."/>
            <person name="Ahmed R."/>
            <person name="Khan M.M."/>
            <person name="Islam R."/>
            <person name="Rashid M.M."/>
            <person name="Khan S.A."/>
            <person name="Rahman M.S."/>
            <person name="Alam M."/>
            <person name="Yahiya A.S."/>
            <person name="Khan M.S."/>
            <person name="Azam M.S."/>
            <person name="Haque T."/>
            <person name="Lashkar M.Z.H."/>
            <person name="Akhand A.I."/>
            <person name="Morshed G."/>
            <person name="Roy S."/>
            <person name="Uddin K.S."/>
            <person name="Rabeya T."/>
            <person name="Hossain A.S."/>
            <person name="Chowdhury A."/>
            <person name="Snigdha A.R."/>
            <person name="Mortoza M.S."/>
            <person name="Matin S.A."/>
            <person name="Hoque S.M.E."/>
            <person name="Islam M.K."/>
            <person name="Roy D.K."/>
            <person name="Haider R."/>
            <person name="Moosa M.M."/>
            <person name="Elias S.M."/>
            <person name="Hasan A.M."/>
            <person name="Jahan S."/>
            <person name="Shafiuddin M."/>
            <person name="Mahmood N."/>
            <person name="Shommy N.S."/>
        </authorList>
    </citation>
    <scope>NUCLEOTIDE SEQUENCE [LARGE SCALE GENOMIC DNA]</scope>
    <source>
        <strain evidence="2">cv. O-4</strain>
    </source>
</reference>
<proteinExistence type="predicted"/>
<gene>
    <name evidence="1" type="ORF">COLO4_00906</name>
</gene>
<accession>A0A1R3L3E4</accession>